<evidence type="ECO:0000256" key="10">
    <source>
        <dbReference type="SAM" id="MobiDB-lite"/>
    </source>
</evidence>
<feature type="region of interest" description="Disordered" evidence="10">
    <location>
        <begin position="128"/>
        <end position="163"/>
    </location>
</feature>
<evidence type="ECO:0000256" key="4">
    <source>
        <dbReference type="ARBA" id="ARBA00022980"/>
    </source>
</evidence>
<comment type="similarity">
    <text evidence="1 7 8">Belongs to the universal ribosomal protein uL3 family.</text>
</comment>
<comment type="function">
    <text evidence="7 9">One of the primary rRNA binding proteins, it binds directly near the 3'-end of the 23S rRNA, where it nucleates assembly of the 50S subunit.</text>
</comment>
<dbReference type="InterPro" id="IPR000597">
    <property type="entry name" value="Ribosomal_uL3"/>
</dbReference>
<protein>
    <recommendedName>
        <fullName evidence="6 7">Large ribosomal subunit protein uL3</fullName>
    </recommendedName>
</protein>
<dbReference type="PANTHER" id="PTHR11229:SF16">
    <property type="entry name" value="LARGE RIBOSOMAL SUBUNIT PROTEIN UL3C"/>
    <property type="match status" value="1"/>
</dbReference>
<evidence type="ECO:0000313" key="11">
    <source>
        <dbReference type="EMBL" id="HIU10238.1"/>
    </source>
</evidence>
<name>A0A9D1HLR2_9FIRM</name>
<keyword evidence="5 7" id="KW-0687">Ribonucleoprotein</keyword>
<dbReference type="EMBL" id="DVMH01000018">
    <property type="protein sequence ID" value="HIU10238.1"/>
    <property type="molecule type" value="Genomic_DNA"/>
</dbReference>
<dbReference type="PANTHER" id="PTHR11229">
    <property type="entry name" value="50S RIBOSOMAL PROTEIN L3"/>
    <property type="match status" value="1"/>
</dbReference>
<dbReference type="FunFam" id="2.40.30.10:FF:000004">
    <property type="entry name" value="50S ribosomal protein L3"/>
    <property type="match status" value="1"/>
</dbReference>
<evidence type="ECO:0000256" key="5">
    <source>
        <dbReference type="ARBA" id="ARBA00023274"/>
    </source>
</evidence>
<evidence type="ECO:0000256" key="6">
    <source>
        <dbReference type="ARBA" id="ARBA00035243"/>
    </source>
</evidence>
<comment type="caution">
    <text evidence="11">The sequence shown here is derived from an EMBL/GenBank/DDBJ whole genome shotgun (WGS) entry which is preliminary data.</text>
</comment>
<dbReference type="GO" id="GO:0022625">
    <property type="term" value="C:cytosolic large ribosomal subunit"/>
    <property type="evidence" value="ECO:0007669"/>
    <property type="project" value="TreeGrafter"/>
</dbReference>
<evidence type="ECO:0000256" key="8">
    <source>
        <dbReference type="RuleBase" id="RU003905"/>
    </source>
</evidence>
<evidence type="ECO:0000256" key="9">
    <source>
        <dbReference type="RuleBase" id="RU003906"/>
    </source>
</evidence>
<sequence>MPKMLIGKKLAMSQIFTEDGRLIPVTVIEAGPCVVAQVKTAATDGYEAVQIGYGELKHGTKPQVGHFAKTGVTPLRYLKEMRVENAAEYQPGQELKVDIFAAGEKIDVEGTSKGKGFAGAIKRWHFSRGPMSHGSKNHRRPASSGAKGPARTFKGKRAPGQLGGSRVTVQNLEIVRVDADKNLLLVKGAVPGPKKGLVYVKSAVKSAQ</sequence>
<organism evidence="11 12">
    <name type="scientific">Candidatus Avidehalobacter gallistercoris</name>
    <dbReference type="NCBI Taxonomy" id="2840694"/>
    <lineage>
        <taxon>Bacteria</taxon>
        <taxon>Bacillati</taxon>
        <taxon>Bacillota</taxon>
        <taxon>Clostridia</taxon>
        <taxon>Eubacteriales</taxon>
        <taxon>Peptococcaceae</taxon>
        <taxon>Peptococcaceae incertae sedis</taxon>
        <taxon>Candidatus Avidehalobacter</taxon>
    </lineage>
</organism>
<keyword evidence="3 7" id="KW-0694">RNA-binding</keyword>
<dbReference type="Proteomes" id="UP000824124">
    <property type="component" value="Unassembled WGS sequence"/>
</dbReference>
<gene>
    <name evidence="7 11" type="primary">rplC</name>
    <name evidence="11" type="ORF">IAB00_03190</name>
</gene>
<dbReference type="HAMAP" id="MF_01325_B">
    <property type="entry name" value="Ribosomal_uL3_B"/>
    <property type="match status" value="1"/>
</dbReference>
<dbReference type="FunFam" id="3.30.160.810:FF:000001">
    <property type="entry name" value="50S ribosomal protein L3"/>
    <property type="match status" value="1"/>
</dbReference>
<dbReference type="NCBIfam" id="TIGR03625">
    <property type="entry name" value="L3_bact"/>
    <property type="match status" value="1"/>
</dbReference>
<dbReference type="GO" id="GO:0003735">
    <property type="term" value="F:structural constituent of ribosome"/>
    <property type="evidence" value="ECO:0007669"/>
    <property type="project" value="UniProtKB-UniRule"/>
</dbReference>
<reference evidence="11" key="2">
    <citation type="journal article" date="2021" name="PeerJ">
        <title>Extensive microbial diversity within the chicken gut microbiome revealed by metagenomics and culture.</title>
        <authorList>
            <person name="Gilroy R."/>
            <person name="Ravi A."/>
            <person name="Getino M."/>
            <person name="Pursley I."/>
            <person name="Horton D.L."/>
            <person name="Alikhan N.F."/>
            <person name="Baker D."/>
            <person name="Gharbi K."/>
            <person name="Hall N."/>
            <person name="Watson M."/>
            <person name="Adriaenssens E.M."/>
            <person name="Foster-Nyarko E."/>
            <person name="Jarju S."/>
            <person name="Secka A."/>
            <person name="Antonio M."/>
            <person name="Oren A."/>
            <person name="Chaudhuri R.R."/>
            <person name="La Ragione R."/>
            <person name="Hildebrand F."/>
            <person name="Pallen M.J."/>
        </authorList>
    </citation>
    <scope>NUCLEOTIDE SEQUENCE</scope>
    <source>
        <strain evidence="11">2830</strain>
    </source>
</reference>
<dbReference type="AlphaFoldDB" id="A0A9D1HLR2"/>
<keyword evidence="4 7" id="KW-0689">Ribosomal protein</keyword>
<evidence type="ECO:0000256" key="7">
    <source>
        <dbReference type="HAMAP-Rule" id="MF_01325"/>
    </source>
</evidence>
<evidence type="ECO:0000256" key="3">
    <source>
        <dbReference type="ARBA" id="ARBA00022884"/>
    </source>
</evidence>
<reference evidence="11" key="1">
    <citation type="submission" date="2020-10" db="EMBL/GenBank/DDBJ databases">
        <authorList>
            <person name="Gilroy R."/>
        </authorList>
    </citation>
    <scope>NUCLEOTIDE SEQUENCE</scope>
    <source>
        <strain evidence="11">2830</strain>
    </source>
</reference>
<dbReference type="Gene3D" id="3.30.160.810">
    <property type="match status" value="1"/>
</dbReference>
<dbReference type="InterPro" id="IPR019927">
    <property type="entry name" value="Ribosomal_uL3_bac/org-type"/>
</dbReference>
<evidence type="ECO:0000256" key="1">
    <source>
        <dbReference type="ARBA" id="ARBA00006540"/>
    </source>
</evidence>
<dbReference type="PROSITE" id="PS00474">
    <property type="entry name" value="RIBOSOMAL_L3"/>
    <property type="match status" value="1"/>
</dbReference>
<dbReference type="Gene3D" id="2.40.30.10">
    <property type="entry name" value="Translation factors"/>
    <property type="match status" value="1"/>
</dbReference>
<dbReference type="GO" id="GO:0006412">
    <property type="term" value="P:translation"/>
    <property type="evidence" value="ECO:0007669"/>
    <property type="project" value="UniProtKB-UniRule"/>
</dbReference>
<dbReference type="GO" id="GO:0019843">
    <property type="term" value="F:rRNA binding"/>
    <property type="evidence" value="ECO:0007669"/>
    <property type="project" value="UniProtKB-UniRule"/>
</dbReference>
<comment type="subunit">
    <text evidence="7 9">Part of the 50S ribosomal subunit. Forms a cluster with proteins L14 and L19.</text>
</comment>
<dbReference type="InterPro" id="IPR009000">
    <property type="entry name" value="Transl_B-barrel_sf"/>
</dbReference>
<accession>A0A9D1HLR2</accession>
<evidence type="ECO:0000256" key="2">
    <source>
        <dbReference type="ARBA" id="ARBA00022730"/>
    </source>
</evidence>
<proteinExistence type="inferred from homology"/>
<dbReference type="Pfam" id="PF00297">
    <property type="entry name" value="Ribosomal_L3"/>
    <property type="match status" value="1"/>
</dbReference>
<evidence type="ECO:0000313" key="12">
    <source>
        <dbReference type="Proteomes" id="UP000824124"/>
    </source>
</evidence>
<dbReference type="SUPFAM" id="SSF50447">
    <property type="entry name" value="Translation proteins"/>
    <property type="match status" value="1"/>
</dbReference>
<keyword evidence="2 7" id="KW-0699">rRNA-binding</keyword>
<dbReference type="InterPro" id="IPR019926">
    <property type="entry name" value="Ribosomal_uL3_CS"/>
</dbReference>